<accession>A0A948RX95</accession>
<keyword evidence="4" id="KW-0813">Transport</keyword>
<keyword evidence="12" id="KW-0282">Flagellum</keyword>
<dbReference type="InterPro" id="IPR012823">
    <property type="entry name" value="Flagell_FliJ"/>
</dbReference>
<evidence type="ECO:0000256" key="6">
    <source>
        <dbReference type="ARBA" id="ARBA00022500"/>
    </source>
</evidence>
<dbReference type="InterPro" id="IPR053716">
    <property type="entry name" value="Flag_assembly_chemotaxis_eff"/>
</dbReference>
<feature type="region of interest" description="Disordered" evidence="11">
    <location>
        <begin position="1"/>
        <end position="53"/>
    </location>
</feature>
<feature type="compositionally biased region" description="Basic and acidic residues" evidence="11">
    <location>
        <begin position="13"/>
        <end position="25"/>
    </location>
</feature>
<feature type="compositionally biased region" description="Basic and acidic residues" evidence="11">
    <location>
        <begin position="90"/>
        <end position="104"/>
    </location>
</feature>
<evidence type="ECO:0000313" key="12">
    <source>
        <dbReference type="EMBL" id="MBU2692181.1"/>
    </source>
</evidence>
<keyword evidence="9" id="KW-0472">Membrane</keyword>
<comment type="similarity">
    <text evidence="2">Belongs to the FliJ family.</text>
</comment>
<dbReference type="GO" id="GO:0005886">
    <property type="term" value="C:plasma membrane"/>
    <property type="evidence" value="ECO:0007669"/>
    <property type="project" value="UniProtKB-SubCell"/>
</dbReference>
<evidence type="ECO:0000256" key="10">
    <source>
        <dbReference type="ARBA" id="ARBA00023225"/>
    </source>
</evidence>
<dbReference type="AlphaFoldDB" id="A0A948RX95"/>
<dbReference type="GO" id="GO:0006935">
    <property type="term" value="P:chemotaxis"/>
    <property type="evidence" value="ECO:0007669"/>
    <property type="project" value="UniProtKB-KW"/>
</dbReference>
<name>A0A948RX95_UNCEI</name>
<proteinExistence type="inferred from homology"/>
<dbReference type="Pfam" id="PF02050">
    <property type="entry name" value="FliJ"/>
    <property type="match status" value="1"/>
</dbReference>
<feature type="region of interest" description="Disordered" evidence="11">
    <location>
        <begin position="82"/>
        <end position="104"/>
    </location>
</feature>
<evidence type="ECO:0000313" key="13">
    <source>
        <dbReference type="Proteomes" id="UP000777784"/>
    </source>
</evidence>
<comment type="subcellular location">
    <subcellularLocation>
        <location evidence="1">Cell membrane</location>
        <topology evidence="1">Peripheral membrane protein</topology>
        <orientation evidence="1">Cytoplasmic side</orientation>
    </subcellularLocation>
</comment>
<evidence type="ECO:0000256" key="3">
    <source>
        <dbReference type="ARBA" id="ARBA00020392"/>
    </source>
</evidence>
<evidence type="ECO:0000256" key="2">
    <source>
        <dbReference type="ARBA" id="ARBA00010004"/>
    </source>
</evidence>
<dbReference type="Proteomes" id="UP000777784">
    <property type="component" value="Unassembled WGS sequence"/>
</dbReference>
<evidence type="ECO:0000256" key="1">
    <source>
        <dbReference type="ARBA" id="ARBA00004413"/>
    </source>
</evidence>
<comment type="caution">
    <text evidence="12">The sequence shown here is derived from an EMBL/GenBank/DDBJ whole genome shotgun (WGS) entry which is preliminary data.</text>
</comment>
<dbReference type="GO" id="GO:0044781">
    <property type="term" value="P:bacterial-type flagellum organization"/>
    <property type="evidence" value="ECO:0007669"/>
    <property type="project" value="UniProtKB-KW"/>
</dbReference>
<sequence>MKRFRFPLSGVQRVREEETKGEQRKLAHHHRVESQAREKLEDAKKAEGKGMETARRQLTQQDNAWEVHQGRRHLEDLQYQRRTAAQGVTDSEKRTGQARQEFQEAERREKILERLRDRRYSEFVRFILRDEQKEMDEFASQQFRRRAA</sequence>
<evidence type="ECO:0000256" key="8">
    <source>
        <dbReference type="ARBA" id="ARBA00022927"/>
    </source>
</evidence>
<dbReference type="GO" id="GO:0009288">
    <property type="term" value="C:bacterial-type flagellum"/>
    <property type="evidence" value="ECO:0007669"/>
    <property type="project" value="InterPro"/>
</dbReference>
<keyword evidence="12" id="KW-0966">Cell projection</keyword>
<keyword evidence="10" id="KW-1006">Bacterial flagellum protein export</keyword>
<keyword evidence="6" id="KW-0145">Chemotaxis</keyword>
<evidence type="ECO:0000256" key="11">
    <source>
        <dbReference type="SAM" id="MobiDB-lite"/>
    </source>
</evidence>
<feature type="compositionally biased region" description="Basic and acidic residues" evidence="11">
    <location>
        <begin position="32"/>
        <end position="53"/>
    </location>
</feature>
<evidence type="ECO:0000256" key="7">
    <source>
        <dbReference type="ARBA" id="ARBA00022795"/>
    </source>
</evidence>
<dbReference type="EMBL" id="JAHJDP010000085">
    <property type="protein sequence ID" value="MBU2692181.1"/>
    <property type="molecule type" value="Genomic_DNA"/>
</dbReference>
<reference evidence="12" key="1">
    <citation type="submission" date="2021-05" db="EMBL/GenBank/DDBJ databases">
        <title>Energy efficiency and biological interactions define the core microbiome of deep oligotrophic groundwater.</title>
        <authorList>
            <person name="Mehrshad M."/>
            <person name="Lopez-Fernandez M."/>
            <person name="Bell E."/>
            <person name="Bernier-Latmani R."/>
            <person name="Bertilsson S."/>
            <person name="Dopson M."/>
        </authorList>
    </citation>
    <scope>NUCLEOTIDE SEQUENCE</scope>
    <source>
        <strain evidence="12">Modern_marine.mb.64</strain>
    </source>
</reference>
<evidence type="ECO:0000256" key="5">
    <source>
        <dbReference type="ARBA" id="ARBA00022475"/>
    </source>
</evidence>
<organism evidence="12 13">
    <name type="scientific">Eiseniibacteriota bacterium</name>
    <dbReference type="NCBI Taxonomy" id="2212470"/>
    <lineage>
        <taxon>Bacteria</taxon>
        <taxon>Candidatus Eiseniibacteriota</taxon>
    </lineage>
</organism>
<evidence type="ECO:0000256" key="4">
    <source>
        <dbReference type="ARBA" id="ARBA00022448"/>
    </source>
</evidence>
<dbReference type="GO" id="GO:0015031">
    <property type="term" value="P:protein transport"/>
    <property type="evidence" value="ECO:0007669"/>
    <property type="project" value="UniProtKB-KW"/>
</dbReference>
<keyword evidence="7" id="KW-1005">Bacterial flagellum biogenesis</keyword>
<dbReference type="Gene3D" id="1.10.287.1700">
    <property type="match status" value="1"/>
</dbReference>
<keyword evidence="12" id="KW-0969">Cilium</keyword>
<keyword evidence="8" id="KW-0653">Protein transport</keyword>
<gene>
    <name evidence="12" type="ORF">KJ970_14765</name>
</gene>
<protein>
    <recommendedName>
        <fullName evidence="3">Flagellar FliJ protein</fullName>
    </recommendedName>
</protein>
<dbReference type="GO" id="GO:0071973">
    <property type="term" value="P:bacterial-type flagellum-dependent cell motility"/>
    <property type="evidence" value="ECO:0007669"/>
    <property type="project" value="InterPro"/>
</dbReference>
<keyword evidence="5" id="KW-1003">Cell membrane</keyword>
<evidence type="ECO:0000256" key="9">
    <source>
        <dbReference type="ARBA" id="ARBA00023136"/>
    </source>
</evidence>